<dbReference type="Gene3D" id="3.20.20.140">
    <property type="entry name" value="Metal-dependent hydrolases"/>
    <property type="match status" value="1"/>
</dbReference>
<keyword evidence="3" id="KW-1185">Reference proteome</keyword>
<dbReference type="EMBL" id="JAATVY010000004">
    <property type="protein sequence ID" value="NJC69984.1"/>
    <property type="molecule type" value="Genomic_DNA"/>
</dbReference>
<proteinExistence type="predicted"/>
<organism evidence="2 3">
    <name type="scientific">Planosporangium thailandense</name>
    <dbReference type="NCBI Taxonomy" id="765197"/>
    <lineage>
        <taxon>Bacteria</taxon>
        <taxon>Bacillati</taxon>
        <taxon>Actinomycetota</taxon>
        <taxon>Actinomycetes</taxon>
        <taxon>Micromonosporales</taxon>
        <taxon>Micromonosporaceae</taxon>
        <taxon>Planosporangium</taxon>
    </lineage>
</organism>
<dbReference type="Gene3D" id="3.10.310.70">
    <property type="match status" value="1"/>
</dbReference>
<accession>A0ABX0XXK4</accession>
<dbReference type="InterPro" id="IPR033932">
    <property type="entry name" value="YtcJ-like"/>
</dbReference>
<dbReference type="PANTHER" id="PTHR22642:SF2">
    <property type="entry name" value="PROTEIN LONG AFTER FAR-RED 3"/>
    <property type="match status" value="1"/>
</dbReference>
<dbReference type="InterPro" id="IPR011059">
    <property type="entry name" value="Metal-dep_hydrolase_composite"/>
</dbReference>
<protein>
    <submittedName>
        <fullName evidence="2">Amidohydrolase</fullName>
    </submittedName>
</protein>
<dbReference type="Pfam" id="PF07969">
    <property type="entry name" value="Amidohydro_3"/>
    <property type="match status" value="1"/>
</dbReference>
<evidence type="ECO:0000259" key="1">
    <source>
        <dbReference type="Pfam" id="PF07969"/>
    </source>
</evidence>
<dbReference type="InterPro" id="IPR032466">
    <property type="entry name" value="Metal_Hydrolase"/>
</dbReference>
<reference evidence="2 3" key="1">
    <citation type="submission" date="2020-03" db="EMBL/GenBank/DDBJ databases">
        <title>WGS of the type strain of Planosporangium spp.</title>
        <authorList>
            <person name="Thawai C."/>
        </authorList>
    </citation>
    <scope>NUCLEOTIDE SEQUENCE [LARGE SCALE GENOMIC DNA]</scope>
    <source>
        <strain evidence="2 3">TBRC 5610</strain>
    </source>
</reference>
<comment type="caution">
    <text evidence="2">The sequence shown here is derived from an EMBL/GenBank/DDBJ whole genome shotgun (WGS) entry which is preliminary data.</text>
</comment>
<dbReference type="InterPro" id="IPR013108">
    <property type="entry name" value="Amidohydro_3"/>
</dbReference>
<dbReference type="CDD" id="cd01300">
    <property type="entry name" value="YtcJ_like"/>
    <property type="match status" value="1"/>
</dbReference>
<dbReference type="RefSeq" id="WP_167924841.1">
    <property type="nucleotide sequence ID" value="NZ_JAATVY010000004.1"/>
</dbReference>
<dbReference type="Proteomes" id="UP000722989">
    <property type="component" value="Unassembled WGS sequence"/>
</dbReference>
<evidence type="ECO:0000313" key="3">
    <source>
        <dbReference type="Proteomes" id="UP000722989"/>
    </source>
</evidence>
<evidence type="ECO:0000313" key="2">
    <source>
        <dbReference type="EMBL" id="NJC69984.1"/>
    </source>
</evidence>
<gene>
    <name evidence="2" type="ORF">HC031_09705</name>
</gene>
<dbReference type="SUPFAM" id="SSF51556">
    <property type="entry name" value="Metallo-dependent hydrolases"/>
    <property type="match status" value="1"/>
</dbReference>
<sequence>MQQDAQTADKVIFADQVLTMGSAEISGPAAVAIREGRILAVVPRERARDHIGPRTRVLDAGRRTIMPGFVDVHAHSEVAARTRYLTVDCRAPECATIADVLDKLTSALPEARDGWLVGEANLFYDQKLAEKRFPTRAELDSVSRTVAIALRCGGHLTVLNSRALELAGIDVDYQAVTHSITGMPTVERDAGGVPTGIVKEMDNLLPLPGLGADELRTAIGEGITELFTRHGVTTIGEISETVDGMRHYDANLAAGMLAARMHFYLWVPGTVSLDQACDHRSWLRFDSPEDLIRVQGVKMFSDGGYSAASAAMKRPYALDPHGHHCGAVALSAEQLAEALRRTAEAGLQLAVHANGDRAQEEVCTAFEGVRLPAGALRPRVEHAGNFVPDYEWATQAWQRAGIIPVPQPVFLYNFGEFIPTYVGEYARRGQFPFRRLLDDGWPISGSSDVWIGSEQRQTNPFFSIACCVQRHSFHGHPIEPDQAITRTEALRMHTLNAAAAMGQDSTRGSLEPGKLADLVVVDRDPLTCAEDEIAAIEVDQVFLGGRSVFTRDAAQDITA</sequence>
<feature type="domain" description="Amidohydrolase 3" evidence="1">
    <location>
        <begin position="56"/>
        <end position="549"/>
    </location>
</feature>
<dbReference type="PANTHER" id="PTHR22642">
    <property type="entry name" value="IMIDAZOLONEPROPIONASE"/>
    <property type="match status" value="1"/>
</dbReference>
<dbReference type="SUPFAM" id="SSF51338">
    <property type="entry name" value="Composite domain of metallo-dependent hydrolases"/>
    <property type="match status" value="1"/>
</dbReference>
<dbReference type="Gene3D" id="2.30.40.10">
    <property type="entry name" value="Urease, subunit C, domain 1"/>
    <property type="match status" value="1"/>
</dbReference>
<name>A0ABX0XXK4_9ACTN</name>